<sequence length="68" mass="7298">MAVVLMLLAAGVWGWFGYLMLADWGPDVSTSTSTPESLCRGLLVEPSPGDNACHSELRQWPPLLGILA</sequence>
<proteinExistence type="predicted"/>
<dbReference type="EMBL" id="JAAAHS010000466">
    <property type="protein sequence ID" value="NBE56333.1"/>
    <property type="molecule type" value="Genomic_DNA"/>
</dbReference>
<dbReference type="AlphaFoldDB" id="A0A964XR89"/>
<feature type="non-terminal residue" evidence="1">
    <location>
        <position position="68"/>
    </location>
</feature>
<evidence type="ECO:0000313" key="1">
    <source>
        <dbReference type="EMBL" id="NBE56333.1"/>
    </source>
</evidence>
<name>A0A964XR89_9ACTN</name>
<evidence type="ECO:0000313" key="2">
    <source>
        <dbReference type="Proteomes" id="UP000598297"/>
    </source>
</evidence>
<dbReference type="Proteomes" id="UP000598297">
    <property type="component" value="Unassembled WGS sequence"/>
</dbReference>
<dbReference type="OrthoDB" id="4334013at2"/>
<protein>
    <submittedName>
        <fullName evidence="1">Uncharacterized protein</fullName>
    </submittedName>
</protein>
<organism evidence="1 2">
    <name type="scientific">Streptomyces boluensis</name>
    <dbReference type="NCBI Taxonomy" id="1775135"/>
    <lineage>
        <taxon>Bacteria</taxon>
        <taxon>Bacillati</taxon>
        <taxon>Actinomycetota</taxon>
        <taxon>Actinomycetes</taxon>
        <taxon>Kitasatosporales</taxon>
        <taxon>Streptomycetaceae</taxon>
        <taxon>Streptomyces</taxon>
    </lineage>
</organism>
<accession>A0A964XR89</accession>
<gene>
    <name evidence="1" type="ORF">GUY60_33865</name>
</gene>
<keyword evidence="2" id="KW-1185">Reference proteome</keyword>
<reference evidence="1" key="1">
    <citation type="submission" date="2020-01" db="EMBL/GenBank/DDBJ databases">
        <title>Whole-genome analyses of novel actinobacteria.</title>
        <authorList>
            <person name="Sahin N."/>
        </authorList>
    </citation>
    <scope>NUCLEOTIDE SEQUENCE</scope>
    <source>
        <strain evidence="1">YC537</strain>
    </source>
</reference>
<dbReference type="RefSeq" id="WP_161704902.1">
    <property type="nucleotide sequence ID" value="NZ_JAAAHS010000466.1"/>
</dbReference>
<comment type="caution">
    <text evidence="1">The sequence shown here is derived from an EMBL/GenBank/DDBJ whole genome shotgun (WGS) entry which is preliminary data.</text>
</comment>